<organism evidence="1 2">
    <name type="scientific">Halalkalibacter hemicellulosilyticusJCM 9152</name>
    <dbReference type="NCBI Taxonomy" id="1236971"/>
    <lineage>
        <taxon>Bacteria</taxon>
        <taxon>Bacillati</taxon>
        <taxon>Bacillota</taxon>
        <taxon>Bacilli</taxon>
        <taxon>Bacillales</taxon>
        <taxon>Bacillaceae</taxon>
        <taxon>Halalkalibacter</taxon>
    </lineage>
</organism>
<accession>W4QDX7</accession>
<dbReference type="SUPFAM" id="SSF48371">
    <property type="entry name" value="ARM repeat"/>
    <property type="match status" value="1"/>
</dbReference>
<name>W4QDX7_9BACI</name>
<sequence length="260" mass="29936">MTKSVALKNYFNEELAHHLSELIVPHYPSFQSEAFIHSVEQQVSPLQLKARVAVISQALKKQLPNRYPDALAILMNILGPENKTEEGMFTNGYFLMPLAHFVETYGLSHYHLSMQALYEITKRHTAEYAIRPYLAHDPDQTLKILTKWLNDSNSHVRRLVSEGTRPRLPWAKKIDVLKGEIPYHFQLLKPLLNDPSPYVRKSVANHINDLTKSHPEQTLSWIQHVMTGSIDYNNWVIQQGLRTLKKQGDGRALNILNDLK</sequence>
<dbReference type="OrthoDB" id="9797162at2"/>
<proteinExistence type="predicted"/>
<dbReference type="InterPro" id="IPR016024">
    <property type="entry name" value="ARM-type_fold"/>
</dbReference>
<comment type="caution">
    <text evidence="1">The sequence shown here is derived from an EMBL/GenBank/DDBJ whole genome shotgun (WGS) entry which is preliminary data.</text>
</comment>
<evidence type="ECO:0000313" key="1">
    <source>
        <dbReference type="EMBL" id="GAE30260.1"/>
    </source>
</evidence>
<gene>
    <name evidence="1" type="ORF">JCM9152_1662</name>
</gene>
<dbReference type="InterPro" id="IPR014825">
    <property type="entry name" value="DNA_alkylation"/>
</dbReference>
<dbReference type="Pfam" id="PF08713">
    <property type="entry name" value="DNA_alkylation"/>
    <property type="match status" value="1"/>
</dbReference>
<dbReference type="RefSeq" id="WP_035342752.1">
    <property type="nucleotide sequence ID" value="NZ_BAUU01000010.1"/>
</dbReference>
<dbReference type="Proteomes" id="UP000018895">
    <property type="component" value="Unassembled WGS sequence"/>
</dbReference>
<keyword evidence="2" id="KW-1185">Reference proteome</keyword>
<protein>
    <submittedName>
        <fullName evidence="1">DNA alkylation repair enzyme</fullName>
    </submittedName>
</protein>
<evidence type="ECO:0000313" key="2">
    <source>
        <dbReference type="Proteomes" id="UP000018895"/>
    </source>
</evidence>
<dbReference type="Gene3D" id="1.25.40.290">
    <property type="entry name" value="ARM repeat domains"/>
    <property type="match status" value="1"/>
</dbReference>
<reference evidence="1" key="1">
    <citation type="journal article" date="2014" name="Genome Announc.">
        <title>Draft Genome Sequences of Three Alkaliphilic Bacillus Strains, Bacillus wakoensis JCM 9140T, Bacillus akibai JCM 9157T, and Bacillus hemicellulosilyticus JCM 9152T.</title>
        <authorList>
            <person name="Yuki M."/>
            <person name="Oshima K."/>
            <person name="Suda W."/>
            <person name="Oshida Y."/>
            <person name="Kitamura K."/>
            <person name="Iida T."/>
            <person name="Hattori M."/>
            <person name="Ohkuma M."/>
        </authorList>
    </citation>
    <scope>NUCLEOTIDE SEQUENCE [LARGE SCALE GENOMIC DNA]</scope>
    <source>
        <strain evidence="1">JCM 9152</strain>
    </source>
</reference>
<dbReference type="AlphaFoldDB" id="W4QDX7"/>
<dbReference type="STRING" id="1236971.JCM9152_1662"/>
<dbReference type="EMBL" id="BAUU01000010">
    <property type="protein sequence ID" value="GAE30260.1"/>
    <property type="molecule type" value="Genomic_DNA"/>
</dbReference>